<dbReference type="FunFam" id="1.25.40.90:FF:000004">
    <property type="entry name" value="splicing factor, arginine/serine-rich 15"/>
    <property type="match status" value="1"/>
</dbReference>
<dbReference type="CDD" id="cd16983">
    <property type="entry name" value="CID_SCAF8_like"/>
    <property type="match status" value="1"/>
</dbReference>
<keyword evidence="3" id="KW-0175">Coiled coil</keyword>
<accession>A0A224XHG4</accession>
<dbReference type="PANTHER" id="PTHR23140">
    <property type="entry name" value="RNA PROCESSING PROTEIN LD23810P"/>
    <property type="match status" value="1"/>
</dbReference>
<feature type="compositionally biased region" description="Basic and acidic residues" evidence="4">
    <location>
        <begin position="1035"/>
        <end position="1047"/>
    </location>
</feature>
<dbReference type="EMBL" id="GFTR01008853">
    <property type="protein sequence ID" value="JAW07573.1"/>
    <property type="molecule type" value="Transcribed_RNA"/>
</dbReference>
<feature type="compositionally biased region" description="Pro residues" evidence="4">
    <location>
        <begin position="1235"/>
        <end position="1254"/>
    </location>
</feature>
<feature type="region of interest" description="Disordered" evidence="4">
    <location>
        <begin position="391"/>
        <end position="430"/>
    </location>
</feature>
<feature type="domain" description="CID" evidence="6">
    <location>
        <begin position="1"/>
        <end position="139"/>
    </location>
</feature>
<dbReference type="InterPro" id="IPR051485">
    <property type="entry name" value="SR-CTD_assoc_factor"/>
</dbReference>
<feature type="compositionally biased region" description="Basic residues" evidence="4">
    <location>
        <begin position="469"/>
        <end position="510"/>
    </location>
</feature>
<dbReference type="InterPro" id="IPR012677">
    <property type="entry name" value="Nucleotide-bd_a/b_plait_sf"/>
</dbReference>
<feature type="compositionally biased region" description="Low complexity" evidence="4">
    <location>
        <begin position="155"/>
        <end position="169"/>
    </location>
</feature>
<sequence>MEVVKAFNNELSSLYETRPPISKAKMTSITRSGIKAIKFYKHVVQSVEKFIQKCKPEYKVPGLYVIDSIVRQSRHQFTPEKDVFAPRFARNIQQTFLHLFNCPQDDKGKIVRVLNLWQKNQVFTPDVIQPLLDMASLANKDQLVVPPSSNGVQLPPTSTQPRTPTTKPSPVKDPSWLTPSVDINSSTAQPVPTPTMTSKLQPSTGVIDPNIMQQLQNLQNLLLDKQMEANNLQNKKDDTVKFDKKLLDFDYDEDDDDPPSPQQPPQPTPPLPSIDSLQTILSNPEVLRQLQTLQQQMSSRQQQAEMEDKMRRLQEMRHQEEEFDKHLAQTLPNLPFASECDFKPSSSTNVVEGVTPSPLVAPTQAPQALNHPDPVTAVNFSATIAAPPVPFVGITDSDERAPATDFDERNRGPGGIPATGSSAISVGGSVDETSWETKLGSTAQSSNDAPIEIIDLIRTDSPVKSPSRSSRRRRSPSPRRSSRRSKSRSRSRSRRRRSRTRTRSRSRSRSKSREDRERERERRRRGLPPLKKNHLAVCSTTLWIGHLSKLVQQEELSDTFGEFGDIVSINLIPPRGCAFICMNRRQDASKALQQLKHFKLQGKAITIAWAPGKGMKDKEWKDYWEVEHGVSYIPWNKITVDTDLDMLEDGGVIDEDSLPEFLKAKRREVVKRNYANQMQQAQQHMLKAEEEKEDMRSNEQKGRNDMDIGNVPGNTGVPPAFIPLPDNSLGGAGAPTAQPPPGIPPPMGLLPPFALPPRIGLLGPMGPMGPLGMGNVPLGVPPPLMMPPPPQQMVGRLPPPFNPPPQMGLMPPPTMATSDAMDKSKLTQIPPPPTPDTFPDLSSMVNPFGIPLPTIPNFGNTNMMPPTQPPVSQPAISKVSVEMDVDTKESKPEVKEVKPQVANVPDTSVPAPSLSDNDTDKTASIKELDRSSSSATGANAGGGSGGGGGGGGGVEGAVGLGRKDCDWRESSPRRRDRGEREEKRRRRDSPPSRRDDRRSDDRRTGNNEDRRSDDRRGTTGDRRALGSRWQSRQNKWQDDKDRRDKRSASPYNKESFGGRPDKDERPSLLPLPLKDQHFHQGGPPHHEQQPPHFKQGGSSSHHDQFPQGPKHHDQHYPQGSMPHDQQFPQGPPPPKSHHDPHYQQGPPHDQQFPQGPMPPHFRQHDQYDQHSPPIGYGGGSGRYPESERDEMMGGQHQGGEYPPPRGYFNRGHARMPPRNPRPLLRTPNGPMFAPRGPPMGGPPMGGPPCPPPPLSMAMRGHRAGPPGNRMDGPGFMPPRGFPPPGIRGRGGGGGRFSAGSGREEWEGPPRRRGWDEYPPNHPGPPGHMGHGGPPGHLGPPPHGHGGPPGHTGPPMHSGPKSILGTPGGHSSGPPSLLGTPNHLRIPSNGGAERRKSRWSTPENKPPQQLSPSQLSTTDDTSEKTAENDSGINPDITSTVAAEATELAESSFESHQEEPTTSAAMDEPQPSQTFELETPTDAFETQNEPFVLHESADIEEETSYEESEAVMFEDSTNPMNAPTDDAPIMADESVEFNTVTHHQDHHGEEEVVTRRLSFDNNFRKSQDDHEMEDNNAENLYGDEILPITFAPLQEPVEQEIIEENNSAANIEFSTGSDRYSDVEMKSDAPIFDIENNTEPNIVNEEPNLNATVEEEQ</sequence>
<evidence type="ECO:0000259" key="5">
    <source>
        <dbReference type="PROSITE" id="PS50102"/>
    </source>
</evidence>
<dbReference type="SUPFAM" id="SSF54928">
    <property type="entry name" value="RNA-binding domain, RBD"/>
    <property type="match status" value="1"/>
</dbReference>
<dbReference type="CDD" id="cd12227">
    <property type="entry name" value="RRM_SCAF4_SCAF8"/>
    <property type="match status" value="1"/>
</dbReference>
<feature type="compositionally biased region" description="Basic and acidic residues" evidence="4">
    <location>
        <begin position="688"/>
        <end position="706"/>
    </location>
</feature>
<feature type="compositionally biased region" description="Polar residues" evidence="4">
    <location>
        <begin position="1427"/>
        <end position="1439"/>
    </location>
</feature>
<feature type="compositionally biased region" description="Gly residues" evidence="4">
    <location>
        <begin position="939"/>
        <end position="959"/>
    </location>
</feature>
<dbReference type="Pfam" id="PF04818">
    <property type="entry name" value="CID"/>
    <property type="match status" value="1"/>
</dbReference>
<feature type="compositionally biased region" description="Basic and acidic residues" evidence="4">
    <location>
        <begin position="397"/>
        <end position="411"/>
    </location>
</feature>
<feature type="compositionally biased region" description="Basic and acidic residues" evidence="4">
    <location>
        <begin position="961"/>
        <end position="1024"/>
    </location>
</feature>
<dbReference type="GO" id="GO:0005634">
    <property type="term" value="C:nucleus"/>
    <property type="evidence" value="ECO:0007669"/>
    <property type="project" value="TreeGrafter"/>
</dbReference>
<feature type="compositionally biased region" description="Pro residues" evidence="4">
    <location>
        <begin position="1275"/>
        <end position="1285"/>
    </location>
</feature>
<evidence type="ECO:0000259" key="6">
    <source>
        <dbReference type="PROSITE" id="PS51391"/>
    </source>
</evidence>
<dbReference type="InterPro" id="IPR008942">
    <property type="entry name" value="ENTH_VHS"/>
</dbReference>
<protein>
    <submittedName>
        <fullName evidence="7">Putative rna polymerase ii c-terminal domain-binding protein ra4</fullName>
    </submittedName>
</protein>
<feature type="region of interest" description="Disordered" evidence="4">
    <location>
        <begin position="249"/>
        <end position="276"/>
    </location>
</feature>
<feature type="compositionally biased region" description="Basic and acidic residues" evidence="4">
    <location>
        <begin position="918"/>
        <end position="930"/>
    </location>
</feature>
<evidence type="ECO:0000313" key="7">
    <source>
        <dbReference type="EMBL" id="JAW07573.1"/>
    </source>
</evidence>
<proteinExistence type="predicted"/>
<feature type="compositionally biased region" description="Acidic residues" evidence="4">
    <location>
        <begin position="1496"/>
        <end position="1507"/>
    </location>
</feature>
<feature type="region of interest" description="Disordered" evidence="4">
    <location>
        <begin position="455"/>
        <end position="528"/>
    </location>
</feature>
<feature type="compositionally biased region" description="Pro residues" evidence="4">
    <location>
        <begin position="259"/>
        <end position="272"/>
    </location>
</feature>
<dbReference type="PROSITE" id="PS50102">
    <property type="entry name" value="RRM"/>
    <property type="match status" value="1"/>
</dbReference>
<feature type="compositionally biased region" description="Polar residues" evidence="4">
    <location>
        <begin position="1398"/>
        <end position="1418"/>
    </location>
</feature>
<evidence type="ECO:0000256" key="2">
    <source>
        <dbReference type="PROSITE-ProRule" id="PRU00176"/>
    </source>
</evidence>
<feature type="region of interest" description="Disordered" evidence="4">
    <location>
        <begin position="144"/>
        <end position="205"/>
    </location>
</feature>
<dbReference type="SUPFAM" id="SSF48464">
    <property type="entry name" value="ENTH/VHS domain"/>
    <property type="match status" value="1"/>
</dbReference>
<dbReference type="PANTHER" id="PTHR23140:SF4">
    <property type="entry name" value="PROTEIN CBR-NRD-1"/>
    <property type="match status" value="1"/>
</dbReference>
<evidence type="ECO:0000256" key="4">
    <source>
        <dbReference type="SAM" id="MobiDB-lite"/>
    </source>
</evidence>
<feature type="compositionally biased region" description="Basic and acidic residues" evidence="4">
    <location>
        <begin position="1074"/>
        <end position="1089"/>
    </location>
</feature>
<feature type="compositionally biased region" description="Polar residues" evidence="4">
    <location>
        <begin position="177"/>
        <end position="204"/>
    </location>
</feature>
<feature type="coiled-coil region" evidence="3">
    <location>
        <begin position="287"/>
        <end position="319"/>
    </location>
</feature>
<feature type="compositionally biased region" description="Gly residues" evidence="4">
    <location>
        <begin position="1326"/>
        <end position="1335"/>
    </location>
</feature>
<feature type="region of interest" description="Disordered" evidence="4">
    <location>
        <begin position="883"/>
        <end position="1525"/>
    </location>
</feature>
<dbReference type="Pfam" id="PF00076">
    <property type="entry name" value="RRM_1"/>
    <property type="match status" value="1"/>
</dbReference>
<feature type="compositionally biased region" description="Basic and acidic residues" evidence="4">
    <location>
        <begin position="1301"/>
        <end position="1315"/>
    </location>
</feature>
<evidence type="ECO:0000256" key="1">
    <source>
        <dbReference type="ARBA" id="ARBA00022884"/>
    </source>
</evidence>
<dbReference type="InterPro" id="IPR006569">
    <property type="entry name" value="CID_dom"/>
</dbReference>
<feature type="compositionally biased region" description="Gly residues" evidence="4">
    <location>
        <begin position="1287"/>
        <end position="1296"/>
    </location>
</feature>
<feature type="compositionally biased region" description="Basic and acidic residues" evidence="4">
    <location>
        <begin position="1100"/>
        <end position="1115"/>
    </location>
</feature>
<dbReference type="SMART" id="SM00582">
    <property type="entry name" value="RPR"/>
    <property type="match status" value="1"/>
</dbReference>
<feature type="compositionally biased region" description="Basic and acidic residues" evidence="4">
    <location>
        <begin position="885"/>
        <end position="898"/>
    </location>
</feature>
<dbReference type="InterPro" id="IPR035979">
    <property type="entry name" value="RBD_domain_sf"/>
</dbReference>
<reference evidence="7" key="1">
    <citation type="journal article" date="2018" name="PLoS Negl. Trop. Dis.">
        <title>An insight into the salivary gland and fat body transcriptome of Panstrongylus lignarius (Hemiptera: Heteroptera), the main vector of Chagas disease in Peru.</title>
        <authorList>
            <person name="Nevoa J.C."/>
            <person name="Mendes M.T."/>
            <person name="da Silva M.V."/>
            <person name="Soares S.C."/>
            <person name="Oliveira C.J.F."/>
            <person name="Ribeiro J.M.C."/>
        </authorList>
    </citation>
    <scope>NUCLEOTIDE SEQUENCE</scope>
</reference>
<organism evidence="7">
    <name type="scientific">Panstrongylus lignarius</name>
    <dbReference type="NCBI Taxonomy" id="156445"/>
    <lineage>
        <taxon>Eukaryota</taxon>
        <taxon>Metazoa</taxon>
        <taxon>Ecdysozoa</taxon>
        <taxon>Arthropoda</taxon>
        <taxon>Hexapoda</taxon>
        <taxon>Insecta</taxon>
        <taxon>Pterygota</taxon>
        <taxon>Neoptera</taxon>
        <taxon>Paraneoptera</taxon>
        <taxon>Hemiptera</taxon>
        <taxon>Heteroptera</taxon>
        <taxon>Panheteroptera</taxon>
        <taxon>Cimicomorpha</taxon>
        <taxon>Reduviidae</taxon>
        <taxon>Triatominae</taxon>
        <taxon>Panstrongylus</taxon>
    </lineage>
</organism>
<dbReference type="PROSITE" id="PS51391">
    <property type="entry name" value="CID"/>
    <property type="match status" value="1"/>
</dbReference>
<dbReference type="Gene3D" id="1.25.40.90">
    <property type="match status" value="1"/>
</dbReference>
<feature type="compositionally biased region" description="Basic and acidic residues" evidence="4">
    <location>
        <begin position="511"/>
        <end position="520"/>
    </location>
</feature>
<feature type="compositionally biased region" description="Low complexity" evidence="4">
    <location>
        <begin position="1221"/>
        <end position="1234"/>
    </location>
</feature>
<dbReference type="GO" id="GO:0003723">
    <property type="term" value="F:RNA binding"/>
    <property type="evidence" value="ECO:0007669"/>
    <property type="project" value="UniProtKB-UniRule"/>
</dbReference>
<feature type="compositionally biased region" description="Low complexity" evidence="4">
    <location>
        <begin position="1371"/>
        <end position="1380"/>
    </location>
</feature>
<dbReference type="InterPro" id="IPR000504">
    <property type="entry name" value="RRM_dom"/>
</dbReference>
<feature type="region of interest" description="Disordered" evidence="4">
    <location>
        <begin position="688"/>
        <end position="718"/>
    </location>
</feature>
<name>A0A224XHG4_9HEMI</name>
<keyword evidence="1 2" id="KW-0694">RNA-binding</keyword>
<feature type="domain" description="RRM" evidence="5">
    <location>
        <begin position="540"/>
        <end position="612"/>
    </location>
</feature>
<evidence type="ECO:0000256" key="3">
    <source>
        <dbReference type="SAM" id="Coils"/>
    </source>
</evidence>
<feature type="compositionally biased region" description="Acidic residues" evidence="4">
    <location>
        <begin position="249"/>
        <end position="258"/>
    </location>
</feature>
<dbReference type="Gene3D" id="3.30.70.330">
    <property type="match status" value="1"/>
</dbReference>
<dbReference type="SMART" id="SM00360">
    <property type="entry name" value="RRM"/>
    <property type="match status" value="1"/>
</dbReference>
<feature type="compositionally biased region" description="Polar residues" evidence="4">
    <location>
        <begin position="1458"/>
        <end position="1474"/>
    </location>
</feature>